<evidence type="ECO:0000259" key="2">
    <source>
        <dbReference type="SMART" id="SM00507"/>
    </source>
</evidence>
<sequence length="424" mass="46597">MTAVIAAARRQTSWTQALELAAVAELSRRRHDQESGLAAQGMGQLQINAIVVDEVSLALTLTGTAAAGWVCLAEQLADDLPVTAAALVTGRIDLKRAQIIADALRGVERAVATEVETAVADDAPGLTAARLRPRVKRAIRAADPQAFEQRRRAARDERRLELWDNATGTSDLAIRNITTGDGHAIYNRINAAAQALKTDGDPRPIDHIRADLTLALLRGLPLPEAIRDLLTGGIDPAPGQADREPAPTRAGDDDGADLLDAMDRQITQALAGITEEHLRDLLTQARLDGRLDGLALLITQATQAMADGLQRLRDSWCQSTGNDPDRHGHDGYRPPAGMRRLIERRHRTCVFPTCNARSTRCDLDHTRPYDKGGATCRCNLAPLCRRHHKLKQHRRWRLFQLWPGLLIWITPTGTWHIITPDLRE</sequence>
<accession>A0ABR7LM54</accession>
<keyword evidence="4" id="KW-1185">Reference proteome</keyword>
<dbReference type="Proteomes" id="UP000805614">
    <property type="component" value="Unassembled WGS sequence"/>
</dbReference>
<evidence type="ECO:0000256" key="1">
    <source>
        <dbReference type="SAM" id="MobiDB-lite"/>
    </source>
</evidence>
<feature type="region of interest" description="Disordered" evidence="1">
    <location>
        <begin position="233"/>
        <end position="253"/>
    </location>
</feature>
<dbReference type="EMBL" id="JABVEC010000005">
    <property type="protein sequence ID" value="MBC6465768.1"/>
    <property type="molecule type" value="Genomic_DNA"/>
</dbReference>
<name>A0ABR7LM54_9ACTN</name>
<evidence type="ECO:0000313" key="3">
    <source>
        <dbReference type="EMBL" id="MBC6465768.1"/>
    </source>
</evidence>
<dbReference type="CDD" id="cd00085">
    <property type="entry name" value="HNHc"/>
    <property type="match status" value="1"/>
</dbReference>
<evidence type="ECO:0000313" key="4">
    <source>
        <dbReference type="Proteomes" id="UP000805614"/>
    </source>
</evidence>
<dbReference type="Gene3D" id="1.10.30.50">
    <property type="match status" value="1"/>
</dbReference>
<dbReference type="SMART" id="SM00507">
    <property type="entry name" value="HNHc"/>
    <property type="match status" value="1"/>
</dbReference>
<comment type="caution">
    <text evidence="3">The sequence shown here is derived from an EMBL/GenBank/DDBJ whole genome shotgun (WGS) entry which is preliminary data.</text>
</comment>
<feature type="domain" description="HNH nuclease" evidence="2">
    <location>
        <begin position="337"/>
        <end position="389"/>
    </location>
</feature>
<organism evidence="3 4">
    <name type="scientific">Actinomadura alba</name>
    <dbReference type="NCBI Taxonomy" id="406431"/>
    <lineage>
        <taxon>Bacteria</taxon>
        <taxon>Bacillati</taxon>
        <taxon>Actinomycetota</taxon>
        <taxon>Actinomycetes</taxon>
        <taxon>Streptosporangiales</taxon>
        <taxon>Thermomonosporaceae</taxon>
        <taxon>Actinomadura</taxon>
    </lineage>
</organism>
<feature type="compositionally biased region" description="Basic and acidic residues" evidence="1">
    <location>
        <begin position="241"/>
        <end position="252"/>
    </location>
</feature>
<dbReference type="InterPro" id="IPR003615">
    <property type="entry name" value="HNH_nuc"/>
</dbReference>
<dbReference type="Pfam" id="PF02720">
    <property type="entry name" value="DUF222"/>
    <property type="match status" value="1"/>
</dbReference>
<proteinExistence type="predicted"/>
<protein>
    <submittedName>
        <fullName evidence="3">DUF222 domain-containing protein</fullName>
    </submittedName>
</protein>
<dbReference type="InterPro" id="IPR003870">
    <property type="entry name" value="DUF222"/>
</dbReference>
<reference evidence="3 4" key="1">
    <citation type="submission" date="2020-06" db="EMBL/GenBank/DDBJ databases">
        <title>Actinomadura xiongansis sp. nov., isolated from soil of Baiyangdian.</title>
        <authorList>
            <person name="Zhang X."/>
        </authorList>
    </citation>
    <scope>NUCLEOTIDE SEQUENCE [LARGE SCALE GENOMIC DNA]</scope>
    <source>
        <strain evidence="3 4">HBUM206468</strain>
    </source>
</reference>
<gene>
    <name evidence="3" type="ORF">HKK74_09700</name>
</gene>